<organism evidence="3 4">
    <name type="scientific">Gilvimarinus algae</name>
    <dbReference type="NCBI Taxonomy" id="3058037"/>
    <lineage>
        <taxon>Bacteria</taxon>
        <taxon>Pseudomonadati</taxon>
        <taxon>Pseudomonadota</taxon>
        <taxon>Gammaproteobacteria</taxon>
        <taxon>Cellvibrionales</taxon>
        <taxon>Cellvibrionaceae</taxon>
        <taxon>Gilvimarinus</taxon>
    </lineage>
</organism>
<dbReference type="InterPro" id="IPR042099">
    <property type="entry name" value="ANL_N_sf"/>
</dbReference>
<accession>A0ABT8THH2</accession>
<keyword evidence="1" id="KW-0472">Membrane</keyword>
<dbReference type="SUPFAM" id="SSF56801">
    <property type="entry name" value="Acetyl-CoA synthetase-like"/>
    <property type="match status" value="1"/>
</dbReference>
<dbReference type="Gene3D" id="3.30.300.30">
    <property type="match status" value="1"/>
</dbReference>
<evidence type="ECO:0000313" key="3">
    <source>
        <dbReference type="EMBL" id="MDO3383460.1"/>
    </source>
</evidence>
<dbReference type="RefSeq" id="WP_302714241.1">
    <property type="nucleotide sequence ID" value="NZ_JAULRT010000062.1"/>
</dbReference>
<dbReference type="Proteomes" id="UP001168380">
    <property type="component" value="Unassembled WGS sequence"/>
</dbReference>
<name>A0ABT8THH2_9GAMM</name>
<dbReference type="InterPro" id="IPR000873">
    <property type="entry name" value="AMP-dep_synth/lig_dom"/>
</dbReference>
<evidence type="ECO:0000313" key="4">
    <source>
        <dbReference type="Proteomes" id="UP001168380"/>
    </source>
</evidence>
<dbReference type="PANTHER" id="PTHR43767">
    <property type="entry name" value="LONG-CHAIN-FATTY-ACID--COA LIGASE"/>
    <property type="match status" value="1"/>
</dbReference>
<dbReference type="InterPro" id="IPR050237">
    <property type="entry name" value="ATP-dep_AMP-bd_enzyme"/>
</dbReference>
<dbReference type="EMBL" id="JAULRT010000062">
    <property type="protein sequence ID" value="MDO3383460.1"/>
    <property type="molecule type" value="Genomic_DNA"/>
</dbReference>
<dbReference type="PANTHER" id="PTHR43767:SF10">
    <property type="entry name" value="SURFACTIN SYNTHASE SUBUNIT 1"/>
    <property type="match status" value="1"/>
</dbReference>
<protein>
    <submittedName>
        <fullName evidence="3">AMP-binding protein</fullName>
    </submittedName>
</protein>
<proteinExistence type="predicted"/>
<feature type="domain" description="AMP-dependent synthetase/ligase" evidence="2">
    <location>
        <begin position="30"/>
        <end position="293"/>
    </location>
</feature>
<dbReference type="Gene3D" id="3.40.50.12780">
    <property type="entry name" value="N-terminal domain of ligase-like"/>
    <property type="match status" value="1"/>
</dbReference>
<dbReference type="InterPro" id="IPR045851">
    <property type="entry name" value="AMP-bd_C_sf"/>
</dbReference>
<reference evidence="3" key="1">
    <citation type="submission" date="2023-07" db="EMBL/GenBank/DDBJ databases">
        <title>Gilvimarinus algae sp. nov., isolated from the surface of Kelp.</title>
        <authorList>
            <person name="Sun Y.Y."/>
            <person name="Gong Y."/>
            <person name="Du Z.J."/>
        </authorList>
    </citation>
    <scope>NUCLEOTIDE SEQUENCE</scope>
    <source>
        <strain evidence="3">SDUM040014</strain>
    </source>
</reference>
<keyword evidence="1" id="KW-0812">Transmembrane</keyword>
<sequence>MDCDREINLRRVALAGGRHALALTAAGTRSADELAGRVRGLYAWLRLRPEQSVGLWLASGYDFLCAFIALALAGKRIVMPHQMQEGAVRLMGDHFAALITDQPVAGFAGPQWLPAQWPAACDSEPDASAFSREVELVLFTSGSTGDPAPIRKTLAELESEIATLESAFGREVQDLTVIATVSHQHIYGLLHVLLWPLARAAAFLDTPCHYPEVLASEVLRLEPAILVSSPTHLSRLPESGVFTEAAERLRVCFSSGGLLHERHARAFAALNGRAPLEILGSTETGGVAWRRQSESSLWQALPGVALATTQEQCLQVRSAHLGDPAGFTMGDKVRFAEDGRFELLGRADTIVKVEGKRLSLTELQKRLEAHPWIEEARAAVVRGRRDEIGVVLCLLPAATGRLERGGRRALNQALREYLADYFEAPLLPRRWRYVQALPRNAQGKVLAADVLSLLEERQS</sequence>
<gene>
    <name evidence="3" type="ORF">QWI16_14865</name>
</gene>
<comment type="caution">
    <text evidence="3">The sequence shown here is derived from an EMBL/GenBank/DDBJ whole genome shotgun (WGS) entry which is preliminary data.</text>
</comment>
<keyword evidence="1" id="KW-1133">Transmembrane helix</keyword>
<evidence type="ECO:0000256" key="1">
    <source>
        <dbReference type="SAM" id="Phobius"/>
    </source>
</evidence>
<evidence type="ECO:0000259" key="2">
    <source>
        <dbReference type="Pfam" id="PF00501"/>
    </source>
</evidence>
<dbReference type="Pfam" id="PF00501">
    <property type="entry name" value="AMP-binding"/>
    <property type="match status" value="1"/>
</dbReference>
<keyword evidence="4" id="KW-1185">Reference proteome</keyword>
<feature type="transmembrane region" description="Helical" evidence="1">
    <location>
        <begin position="53"/>
        <end position="73"/>
    </location>
</feature>